<gene>
    <name evidence="2" type="ORF">T229_15745</name>
</gene>
<evidence type="ECO:0000313" key="2">
    <source>
        <dbReference type="EMBL" id="ETK03135.1"/>
    </source>
</evidence>
<dbReference type="Proteomes" id="UP000018872">
    <property type="component" value="Unassembled WGS sequence"/>
</dbReference>
<feature type="domain" description="VOC" evidence="1">
    <location>
        <begin position="6"/>
        <end position="128"/>
    </location>
</feature>
<dbReference type="EMBL" id="AYYC01000741">
    <property type="protein sequence ID" value="ETK03135.1"/>
    <property type="molecule type" value="Genomic_DNA"/>
</dbReference>
<accession>W2C7P8</accession>
<organism evidence="2 3">
    <name type="scientific">Tannerella sp. oral taxon BU063 isolate Cell 5</name>
    <dbReference type="NCBI Taxonomy" id="1410950"/>
    <lineage>
        <taxon>Bacteria</taxon>
        <taxon>Pseudomonadati</taxon>
        <taxon>Bacteroidota</taxon>
        <taxon>Bacteroidia</taxon>
        <taxon>Bacteroidales</taxon>
        <taxon>Tannerellaceae</taxon>
        <taxon>Tannerella</taxon>
    </lineage>
</organism>
<dbReference type="PATRIC" id="fig|1410950.3.peg.2512"/>
<comment type="caution">
    <text evidence="2">The sequence shown here is derived from an EMBL/GenBank/DDBJ whole genome shotgun (WGS) entry which is preliminary data.</text>
</comment>
<dbReference type="AlphaFoldDB" id="W2C7P8"/>
<dbReference type="PANTHER" id="PTHR36503">
    <property type="entry name" value="BLR2520 PROTEIN"/>
    <property type="match status" value="1"/>
</dbReference>
<dbReference type="InterPro" id="IPR037523">
    <property type="entry name" value="VOC_core"/>
</dbReference>
<evidence type="ECO:0000313" key="3">
    <source>
        <dbReference type="Proteomes" id="UP000018872"/>
    </source>
</evidence>
<dbReference type="InterPro" id="IPR029068">
    <property type="entry name" value="Glyas_Bleomycin-R_OHBP_Dase"/>
</dbReference>
<sequence length="141" mass="16077">MIMRQKFTLITLGVRDFLKALAFYEGLGWKRSEQSQEDYALFPLGGIVLGLYPIEELEKDTTLSRQLTDFSGMTISYNATSEEEVDEVMREAGHLGATIVKPAQKVFWGGYSGYFKDMDGYVFEVAYNPFWQMDDEGNLVL</sequence>
<dbReference type="SUPFAM" id="SSF54593">
    <property type="entry name" value="Glyoxalase/Bleomycin resistance protein/Dihydroxybiphenyl dioxygenase"/>
    <property type="match status" value="1"/>
</dbReference>
<evidence type="ECO:0000259" key="1">
    <source>
        <dbReference type="PROSITE" id="PS51819"/>
    </source>
</evidence>
<name>W2C7P8_9BACT</name>
<proteinExistence type="predicted"/>
<dbReference type="Pfam" id="PF00903">
    <property type="entry name" value="Glyoxalase"/>
    <property type="match status" value="1"/>
</dbReference>
<dbReference type="PANTHER" id="PTHR36503:SF1">
    <property type="entry name" value="BLR2520 PROTEIN"/>
    <property type="match status" value="1"/>
</dbReference>
<reference evidence="2 3" key="1">
    <citation type="submission" date="2013-11" db="EMBL/GenBank/DDBJ databases">
        <title>Single cell genomics of uncultured Tannerella BU063 (oral taxon 286).</title>
        <authorList>
            <person name="Beall C.J."/>
            <person name="Campbell A.G."/>
            <person name="Griffen A.L."/>
            <person name="Podar M."/>
            <person name="Leys E.J."/>
        </authorList>
    </citation>
    <scope>NUCLEOTIDE SEQUENCE [LARGE SCALE GENOMIC DNA]</scope>
    <source>
        <strain evidence="2">Cell 5</strain>
    </source>
</reference>
<dbReference type="CDD" id="cd07251">
    <property type="entry name" value="VOC_like"/>
    <property type="match status" value="1"/>
</dbReference>
<dbReference type="PROSITE" id="PS51819">
    <property type="entry name" value="VOC"/>
    <property type="match status" value="1"/>
</dbReference>
<dbReference type="Gene3D" id="3.10.180.10">
    <property type="entry name" value="2,3-Dihydroxybiphenyl 1,2-Dioxygenase, domain 1"/>
    <property type="match status" value="1"/>
</dbReference>
<protein>
    <submittedName>
        <fullName evidence="2">Glyoxalase</fullName>
    </submittedName>
</protein>
<dbReference type="InterPro" id="IPR004360">
    <property type="entry name" value="Glyas_Fos-R_dOase_dom"/>
</dbReference>